<sequence length="153" mass="18041">MKLQLETPYEQTTDRQNHACLWTIHPFVCNGCSTSMPFFGGGYRQGISSVRSRWWCVKVNRRDRRQRKSMLRISDTWNDSQNEAYFHDYISDLYGTEVEVYDTLEDTYIYKGITHPNCSHALQCPILPRRQRRLVKNMSTSLVPFYSTLEGFP</sequence>
<comment type="caution">
    <text evidence="1">The sequence shown here is derived from an EMBL/GenBank/DDBJ whole genome shotgun (WGS) entry which is preliminary data.</text>
</comment>
<dbReference type="Proteomes" id="UP001220256">
    <property type="component" value="Unassembled WGS sequence"/>
</dbReference>
<proteinExistence type="predicted"/>
<accession>A0ABQ8WUL5</accession>
<name>A0ABQ8WUL5_PENCH</name>
<dbReference type="EMBL" id="JAPVEB010000001">
    <property type="protein sequence ID" value="KAJ5282320.1"/>
    <property type="molecule type" value="Genomic_DNA"/>
</dbReference>
<keyword evidence="2" id="KW-1185">Reference proteome</keyword>
<evidence type="ECO:0000313" key="2">
    <source>
        <dbReference type="Proteomes" id="UP001220256"/>
    </source>
</evidence>
<organism evidence="1 2">
    <name type="scientific">Penicillium chrysogenum</name>
    <name type="common">Penicillium notatum</name>
    <dbReference type="NCBI Taxonomy" id="5076"/>
    <lineage>
        <taxon>Eukaryota</taxon>
        <taxon>Fungi</taxon>
        <taxon>Dikarya</taxon>
        <taxon>Ascomycota</taxon>
        <taxon>Pezizomycotina</taxon>
        <taxon>Eurotiomycetes</taxon>
        <taxon>Eurotiomycetidae</taxon>
        <taxon>Eurotiales</taxon>
        <taxon>Aspergillaceae</taxon>
        <taxon>Penicillium</taxon>
        <taxon>Penicillium chrysogenum species complex</taxon>
    </lineage>
</organism>
<protein>
    <submittedName>
        <fullName evidence="1">Uncharacterized protein</fullName>
    </submittedName>
</protein>
<evidence type="ECO:0000313" key="1">
    <source>
        <dbReference type="EMBL" id="KAJ5282320.1"/>
    </source>
</evidence>
<gene>
    <name evidence="1" type="ORF">N7505_000300</name>
</gene>
<reference evidence="1 2" key="1">
    <citation type="journal article" date="2023" name="IMA Fungus">
        <title>Comparative genomic study of the Penicillium genus elucidates a diverse pangenome and 15 lateral gene transfer events.</title>
        <authorList>
            <person name="Petersen C."/>
            <person name="Sorensen T."/>
            <person name="Nielsen M.R."/>
            <person name="Sondergaard T.E."/>
            <person name="Sorensen J.L."/>
            <person name="Fitzpatrick D.A."/>
            <person name="Frisvad J.C."/>
            <person name="Nielsen K.L."/>
        </authorList>
    </citation>
    <scope>NUCLEOTIDE SEQUENCE [LARGE SCALE GENOMIC DNA]</scope>
    <source>
        <strain evidence="1 2">IBT 3361</strain>
    </source>
</reference>